<proteinExistence type="predicted"/>
<dbReference type="GO" id="GO:0016787">
    <property type="term" value="F:hydrolase activity"/>
    <property type="evidence" value="ECO:0007669"/>
    <property type="project" value="UniProtKB-KW"/>
</dbReference>
<dbReference type="Proteomes" id="UP000515819">
    <property type="component" value="Chromosome"/>
</dbReference>
<accession>A0A7G9FJF7</accession>
<keyword evidence="4" id="KW-1185">Reference proteome</keyword>
<dbReference type="InterPro" id="IPR029052">
    <property type="entry name" value="Metallo-depent_PP-like"/>
</dbReference>
<organism evidence="3 4">
    <name type="scientific">Wujia chipingensis</name>
    <dbReference type="NCBI Taxonomy" id="2763670"/>
    <lineage>
        <taxon>Bacteria</taxon>
        <taxon>Bacillati</taxon>
        <taxon>Bacillota</taxon>
        <taxon>Clostridia</taxon>
        <taxon>Lachnospirales</taxon>
        <taxon>Lachnospiraceae</taxon>
        <taxon>Wujia</taxon>
    </lineage>
</organism>
<feature type="domain" description="Calcineurin-like phosphoesterase" evidence="2">
    <location>
        <begin position="1"/>
        <end position="194"/>
    </location>
</feature>
<dbReference type="EMBL" id="CP060632">
    <property type="protein sequence ID" value="QNL98688.1"/>
    <property type="molecule type" value="Genomic_DNA"/>
</dbReference>
<dbReference type="InterPro" id="IPR050535">
    <property type="entry name" value="DNA_Repair-Maintenance_Comp"/>
</dbReference>
<sequence length="370" mass="41047">MKLIHCADIHLNSSLSTHLDGDKQKQRRTEILHTFLRMVDYAAEQSVDGILIAGDLFDTKKVDRATGNAVLSAITGHPEILFFYLRGNHDADGFLQSLDEIPDNLKLFGDTWRYYAWEEDGATIVITGAESSARNAQTLYTSLRLNPKHINLVMLHGQETPYASGAGRDAEQIPLALLQNKGIDYLALGHIHTYKREQLDARGIYVYPGCLEGRGFDECGIHGFCLLEVDVAHHKIQDTFVPFASRRLWEASVDVSVCASGVDILDAIKETLQEMQVQTADLVKVCLTGSLPVGVEVDTDLLAMQLSQIYFYAKVVDYTVPEIDYAAYTYDASLKGEFVRLVQAQTDLSDEEKAKIIQTGILALAGEAFI</sequence>
<dbReference type="RefSeq" id="WP_118670645.1">
    <property type="nucleotide sequence ID" value="NZ_CP060632.1"/>
</dbReference>
<evidence type="ECO:0000313" key="3">
    <source>
        <dbReference type="EMBL" id="QNL98688.1"/>
    </source>
</evidence>
<dbReference type="InterPro" id="IPR041796">
    <property type="entry name" value="Mre11_N"/>
</dbReference>
<dbReference type="Gene3D" id="3.60.21.10">
    <property type="match status" value="1"/>
</dbReference>
<dbReference type="InterPro" id="IPR004843">
    <property type="entry name" value="Calcineurin-like_PHP"/>
</dbReference>
<evidence type="ECO:0000313" key="4">
    <source>
        <dbReference type="Proteomes" id="UP000515819"/>
    </source>
</evidence>
<dbReference type="Pfam" id="PF00149">
    <property type="entry name" value="Metallophos"/>
    <property type="match status" value="1"/>
</dbReference>
<dbReference type="CDD" id="cd00840">
    <property type="entry name" value="MPP_Mre11_N"/>
    <property type="match status" value="1"/>
</dbReference>
<name>A0A7G9FJF7_9FIRM</name>
<reference evidence="3 4" key="1">
    <citation type="submission" date="2020-08" db="EMBL/GenBank/DDBJ databases">
        <authorList>
            <person name="Liu C."/>
            <person name="Sun Q."/>
        </authorList>
    </citation>
    <scope>NUCLEOTIDE SEQUENCE [LARGE SCALE GENOMIC DNA]</scope>
    <source>
        <strain evidence="3 4">NSJ-4</strain>
    </source>
</reference>
<evidence type="ECO:0000256" key="1">
    <source>
        <dbReference type="ARBA" id="ARBA00022801"/>
    </source>
</evidence>
<dbReference type="SUPFAM" id="SSF56300">
    <property type="entry name" value="Metallo-dependent phosphatases"/>
    <property type="match status" value="1"/>
</dbReference>
<dbReference type="KEGG" id="wcp:H9Q76_07960"/>
<keyword evidence="1" id="KW-0378">Hydrolase</keyword>
<dbReference type="PANTHER" id="PTHR30337">
    <property type="entry name" value="COMPONENT OF ATP-DEPENDENT DSDNA EXONUCLEASE"/>
    <property type="match status" value="1"/>
</dbReference>
<dbReference type="AlphaFoldDB" id="A0A7G9FJF7"/>
<protein>
    <submittedName>
        <fullName evidence="3">Metallophosphoesterase</fullName>
    </submittedName>
</protein>
<evidence type="ECO:0000259" key="2">
    <source>
        <dbReference type="Pfam" id="PF00149"/>
    </source>
</evidence>
<gene>
    <name evidence="3" type="ORF">H9Q76_07960</name>
</gene>